<sequence>MAAVSGNIYVGDFSQSQSNFDHSCYPFDDKKVRFEISIQKPGNYIFNLELMCPKERLSEMYVDDKNNSRVRKCTGDAAGSYVGFDWGNFTCERISQQVIMCSIVGIRQWDSIFKGHIWPSFIFSAMGFLSFALSVKMSMPRVATTMLALVSLTSLRNSVMEKLPVSGSTSWLEEYFLVSMTFMLLNLCGHAFSFYLDGKGKMMTQKMVNKINFYGMIAIAFFVTMARLHERNCPLVDR</sequence>
<protein>
    <submittedName>
        <fullName evidence="2">Uncharacterized protein</fullName>
    </submittedName>
</protein>
<gene>
    <name evidence="2" type="ORF">SNEC2469_LOCUS3205</name>
</gene>
<feature type="transmembrane region" description="Helical" evidence="1">
    <location>
        <begin position="175"/>
        <end position="196"/>
    </location>
</feature>
<proteinExistence type="predicted"/>
<keyword evidence="1" id="KW-1133">Transmembrane helix</keyword>
<feature type="non-terminal residue" evidence="2">
    <location>
        <position position="1"/>
    </location>
</feature>
<evidence type="ECO:0000256" key="1">
    <source>
        <dbReference type="SAM" id="Phobius"/>
    </source>
</evidence>
<dbReference type="Gene3D" id="1.20.58.390">
    <property type="entry name" value="Neurotransmitter-gated ion-channel transmembrane domain"/>
    <property type="match status" value="1"/>
</dbReference>
<accession>A0A812KEB3</accession>
<organism evidence="2 3">
    <name type="scientific">Symbiodinium necroappetens</name>
    <dbReference type="NCBI Taxonomy" id="1628268"/>
    <lineage>
        <taxon>Eukaryota</taxon>
        <taxon>Sar</taxon>
        <taxon>Alveolata</taxon>
        <taxon>Dinophyceae</taxon>
        <taxon>Suessiales</taxon>
        <taxon>Symbiodiniaceae</taxon>
        <taxon>Symbiodinium</taxon>
    </lineage>
</organism>
<dbReference type="InterPro" id="IPR036719">
    <property type="entry name" value="Neuro-gated_channel_TM_sf"/>
</dbReference>
<feature type="transmembrane region" description="Helical" evidence="1">
    <location>
        <begin position="208"/>
        <end position="228"/>
    </location>
</feature>
<dbReference type="AlphaFoldDB" id="A0A812KEB3"/>
<dbReference type="SUPFAM" id="SSF90112">
    <property type="entry name" value="Neurotransmitter-gated ion-channel transmembrane pore"/>
    <property type="match status" value="1"/>
</dbReference>
<dbReference type="EMBL" id="CAJNJA010007557">
    <property type="protein sequence ID" value="CAE7226185.1"/>
    <property type="molecule type" value="Genomic_DNA"/>
</dbReference>
<name>A0A812KEB3_9DINO</name>
<keyword evidence="1" id="KW-0812">Transmembrane</keyword>
<keyword evidence="1" id="KW-0472">Membrane</keyword>
<comment type="caution">
    <text evidence="2">The sequence shown here is derived from an EMBL/GenBank/DDBJ whole genome shotgun (WGS) entry which is preliminary data.</text>
</comment>
<dbReference type="InterPro" id="IPR038050">
    <property type="entry name" value="Neuro_actylchol_rec"/>
</dbReference>
<dbReference type="GO" id="GO:0016020">
    <property type="term" value="C:membrane"/>
    <property type="evidence" value="ECO:0007669"/>
    <property type="project" value="InterPro"/>
</dbReference>
<dbReference type="OrthoDB" id="411373at2759"/>
<keyword evidence="3" id="KW-1185">Reference proteome</keyword>
<evidence type="ECO:0000313" key="2">
    <source>
        <dbReference type="EMBL" id="CAE7226185.1"/>
    </source>
</evidence>
<dbReference type="Proteomes" id="UP000601435">
    <property type="component" value="Unassembled WGS sequence"/>
</dbReference>
<evidence type="ECO:0000313" key="3">
    <source>
        <dbReference type="Proteomes" id="UP000601435"/>
    </source>
</evidence>
<feature type="transmembrane region" description="Helical" evidence="1">
    <location>
        <begin position="117"/>
        <end position="135"/>
    </location>
</feature>
<reference evidence="2" key="1">
    <citation type="submission" date="2021-02" db="EMBL/GenBank/DDBJ databases">
        <authorList>
            <person name="Dougan E. K."/>
            <person name="Rhodes N."/>
            <person name="Thang M."/>
            <person name="Chan C."/>
        </authorList>
    </citation>
    <scope>NUCLEOTIDE SEQUENCE</scope>
</reference>
<dbReference type="GO" id="GO:0006811">
    <property type="term" value="P:monoatomic ion transport"/>
    <property type="evidence" value="ECO:0007669"/>
    <property type="project" value="InterPro"/>
</dbReference>